<comment type="caution">
    <text evidence="1">The sequence shown here is derived from an EMBL/GenBank/DDBJ whole genome shotgun (WGS) entry which is preliminary data.</text>
</comment>
<dbReference type="Pfam" id="PF10713">
    <property type="entry name" value="DUF2509"/>
    <property type="match status" value="1"/>
</dbReference>
<reference evidence="1 2" key="1">
    <citation type="submission" date="2015-05" db="EMBL/GenBank/DDBJ databases">
        <title>Genome sequences of Pluralibacter gergoviae.</title>
        <authorList>
            <person name="Greninger A.L."/>
            <person name="Miller S."/>
        </authorList>
    </citation>
    <scope>NUCLEOTIDE SEQUENCE [LARGE SCALE GENOMIC DNA]</scope>
    <source>
        <strain evidence="1 2">JS81F13</strain>
    </source>
</reference>
<evidence type="ECO:0000313" key="1">
    <source>
        <dbReference type="EMBL" id="KMK15287.1"/>
    </source>
</evidence>
<dbReference type="AlphaFoldDB" id="A0A0J5P407"/>
<keyword evidence="2" id="KW-1185">Reference proteome</keyword>
<dbReference type="STRING" id="61647.LG71_09190"/>
<dbReference type="PATRIC" id="fig|61647.15.peg.3787"/>
<accession>A0A0J5P407</accession>
<protein>
    <submittedName>
        <fullName evidence="1">Uncharacterized protein</fullName>
    </submittedName>
</protein>
<proteinExistence type="predicted"/>
<gene>
    <name evidence="1" type="ORF">ABW06_04725</name>
</gene>
<dbReference type="EMBL" id="LDZF01000004">
    <property type="protein sequence ID" value="KMK15287.1"/>
    <property type="molecule type" value="Genomic_DNA"/>
</dbReference>
<organism evidence="1 2">
    <name type="scientific">Pluralibacter gergoviae</name>
    <name type="common">Enterobacter gergoviae</name>
    <dbReference type="NCBI Taxonomy" id="61647"/>
    <lineage>
        <taxon>Bacteria</taxon>
        <taxon>Pseudomonadati</taxon>
        <taxon>Pseudomonadota</taxon>
        <taxon>Gammaproteobacteria</taxon>
        <taxon>Enterobacterales</taxon>
        <taxon>Enterobacteriaceae</taxon>
        <taxon>Pluralibacter</taxon>
    </lineage>
</organism>
<evidence type="ECO:0000313" key="2">
    <source>
        <dbReference type="Proteomes" id="UP000036196"/>
    </source>
</evidence>
<sequence length="135" mass="15076">MNRQRGASSLLLVLLLFVMASALLQGTRRQYETLLAQVTFESRALMQSARAESLLQWGKQIPWQTQPVVQCRQADAAPGTLCLRIFADGSAILGARSGEQRRWQSATVTEGRVHFSPRGWSDFCPRREAGECEIP</sequence>
<dbReference type="Proteomes" id="UP000036196">
    <property type="component" value="Unassembled WGS sequence"/>
</dbReference>
<name>A0A0J5P407_PLUGE</name>
<dbReference type="InterPro" id="IPR019652">
    <property type="entry name" value="DUF2509"/>
</dbReference>